<organism evidence="7 8">
    <name type="scientific">Nakaseomyces bracarensis</name>
    <dbReference type="NCBI Taxonomy" id="273131"/>
    <lineage>
        <taxon>Eukaryota</taxon>
        <taxon>Fungi</taxon>
        <taxon>Dikarya</taxon>
        <taxon>Ascomycota</taxon>
        <taxon>Saccharomycotina</taxon>
        <taxon>Saccharomycetes</taxon>
        <taxon>Saccharomycetales</taxon>
        <taxon>Saccharomycetaceae</taxon>
        <taxon>Nakaseomyces</taxon>
    </lineage>
</organism>
<feature type="compositionally biased region" description="Polar residues" evidence="5">
    <location>
        <begin position="113"/>
        <end position="144"/>
    </location>
</feature>
<evidence type="ECO:0000259" key="6">
    <source>
        <dbReference type="Pfam" id="PF05179"/>
    </source>
</evidence>
<dbReference type="InterPro" id="IPR038103">
    <property type="entry name" value="CDC73_C_sf"/>
</dbReference>
<sequence>MSVLGELKRHLSKGDAFELVDEGHVATSDISTASRIKFEGEELDLGSETEFSVDGKPVDLRVIIQCWIHRDDSAAEYLADCQEKKLTNISFLQRNDLLKWLSGESETSEYMDVSQSKPQDNSQTDGNSLATAGNSDAAANSQDSGAADPILEESKMKERVLLDHNSMLHGSKPVDFGYLIKDVELKLVHSIKSTLRSKQGSGKPGTVSKYPAHGQKVQKKDPIILIPSAASSPFTISNIKQFLEGSQYISPRDVTTPNTSDVIMVEKKFDRISKPIKFIIVNNTRMFTKPEYWDRVVAVFTTGHAWQFNNYQWNTPQELFQHCKGYYFHFTGDVVPQHVQQWNVDRVELDKSKRFKDVEVVRYFWNNLEKELLGRGFR</sequence>
<dbReference type="EMBL" id="JBEVYD010000007">
    <property type="protein sequence ID" value="KAL3231487.1"/>
    <property type="molecule type" value="Genomic_DNA"/>
</dbReference>
<accession>A0ABR4NSS9</accession>
<keyword evidence="8" id="KW-1185">Reference proteome</keyword>
<evidence type="ECO:0000256" key="4">
    <source>
        <dbReference type="ARBA" id="ARBA00023242"/>
    </source>
</evidence>
<keyword evidence="4" id="KW-0539">Nucleus</keyword>
<comment type="subcellular location">
    <subcellularLocation>
        <location evidence="1">Nucleus</location>
    </subcellularLocation>
</comment>
<protein>
    <submittedName>
        <fullName evidence="7">Cell division control protein 73</fullName>
    </submittedName>
</protein>
<evidence type="ECO:0000256" key="2">
    <source>
        <dbReference type="ARBA" id="ARBA00010427"/>
    </source>
</evidence>
<evidence type="ECO:0000313" key="8">
    <source>
        <dbReference type="Proteomes" id="UP001623330"/>
    </source>
</evidence>
<dbReference type="PANTHER" id="PTHR12466:SF8">
    <property type="entry name" value="PARAFIBROMIN"/>
    <property type="match status" value="1"/>
</dbReference>
<keyword evidence="3" id="KW-0804">Transcription</keyword>
<evidence type="ECO:0000256" key="5">
    <source>
        <dbReference type="SAM" id="MobiDB-lite"/>
    </source>
</evidence>
<keyword evidence="7" id="KW-0132">Cell division</keyword>
<dbReference type="Pfam" id="PF05179">
    <property type="entry name" value="CDC73_C"/>
    <property type="match status" value="1"/>
</dbReference>
<feature type="region of interest" description="Disordered" evidence="5">
    <location>
        <begin position="109"/>
        <end position="148"/>
    </location>
</feature>
<keyword evidence="7" id="KW-0131">Cell cycle</keyword>
<evidence type="ECO:0000256" key="1">
    <source>
        <dbReference type="ARBA" id="ARBA00004123"/>
    </source>
</evidence>
<dbReference type="GO" id="GO:0051301">
    <property type="term" value="P:cell division"/>
    <property type="evidence" value="ECO:0007669"/>
    <property type="project" value="UniProtKB-KW"/>
</dbReference>
<dbReference type="Gene3D" id="3.40.50.11990">
    <property type="entry name" value="RNA polymerase II accessory factor, Cdc73 C-terminal domain"/>
    <property type="match status" value="1"/>
</dbReference>
<evidence type="ECO:0000313" key="7">
    <source>
        <dbReference type="EMBL" id="KAL3231487.1"/>
    </source>
</evidence>
<name>A0ABR4NSS9_9SACH</name>
<comment type="similarity">
    <text evidence="2">Belongs to the CDC73 family.</text>
</comment>
<comment type="caution">
    <text evidence="7">The sequence shown here is derived from an EMBL/GenBank/DDBJ whole genome shotgun (WGS) entry which is preliminary data.</text>
</comment>
<evidence type="ECO:0000256" key="3">
    <source>
        <dbReference type="ARBA" id="ARBA00023163"/>
    </source>
</evidence>
<dbReference type="PANTHER" id="PTHR12466">
    <property type="entry name" value="CDC73 DOMAIN PROTEIN"/>
    <property type="match status" value="1"/>
</dbReference>
<dbReference type="InterPro" id="IPR007852">
    <property type="entry name" value="Cdc73/Parafibromin"/>
</dbReference>
<feature type="domain" description="Cell division control protein 73 C-terminal" evidence="6">
    <location>
        <begin position="219"/>
        <end position="370"/>
    </location>
</feature>
<gene>
    <name evidence="7" type="ORF">RNJ44_00522</name>
</gene>
<dbReference type="InterPro" id="IPR031336">
    <property type="entry name" value="CDC73_C"/>
</dbReference>
<reference evidence="7 8" key="1">
    <citation type="submission" date="2024-05" db="EMBL/GenBank/DDBJ databases">
        <title>Long read based assembly of the Candida bracarensis genome reveals expanded adhesin content.</title>
        <authorList>
            <person name="Marcet-Houben M."/>
            <person name="Ksiezopolska E."/>
            <person name="Gabaldon T."/>
        </authorList>
    </citation>
    <scope>NUCLEOTIDE SEQUENCE [LARGE SCALE GENOMIC DNA]</scope>
    <source>
        <strain evidence="7 8">CBM6</strain>
    </source>
</reference>
<dbReference type="Proteomes" id="UP001623330">
    <property type="component" value="Unassembled WGS sequence"/>
</dbReference>
<proteinExistence type="inferred from homology"/>